<dbReference type="PROSITE" id="PS50880">
    <property type="entry name" value="TOPRIM"/>
    <property type="match status" value="1"/>
</dbReference>
<dbReference type="GO" id="GO:0005737">
    <property type="term" value="C:cytoplasm"/>
    <property type="evidence" value="ECO:0007669"/>
    <property type="project" value="TreeGrafter"/>
</dbReference>
<evidence type="ECO:0000256" key="7">
    <source>
        <dbReference type="ARBA" id="ARBA00022842"/>
    </source>
</evidence>
<dbReference type="GO" id="GO:0046872">
    <property type="term" value="F:metal ion binding"/>
    <property type="evidence" value="ECO:0007669"/>
    <property type="project" value="UniProtKB-KW"/>
</dbReference>
<evidence type="ECO:0000313" key="12">
    <source>
        <dbReference type="EMBL" id="SFR93541.1"/>
    </source>
</evidence>
<dbReference type="Proteomes" id="UP000199062">
    <property type="component" value="Unassembled WGS sequence"/>
</dbReference>
<dbReference type="GO" id="GO:0003899">
    <property type="term" value="F:DNA-directed RNA polymerase activity"/>
    <property type="evidence" value="ECO:0007669"/>
    <property type="project" value="UniProtKB-UniRule"/>
</dbReference>
<dbReference type="GO" id="GO:0000178">
    <property type="term" value="C:exosome (RNase complex)"/>
    <property type="evidence" value="ECO:0007669"/>
    <property type="project" value="InterPro"/>
</dbReference>
<dbReference type="STRING" id="767519.SAMN05216559_1318"/>
<evidence type="ECO:0000256" key="2">
    <source>
        <dbReference type="ARBA" id="ARBA00022515"/>
    </source>
</evidence>
<dbReference type="GO" id="GO:1990077">
    <property type="term" value="C:primosome complex"/>
    <property type="evidence" value="ECO:0007669"/>
    <property type="project" value="UniProtKB-KW"/>
</dbReference>
<dbReference type="GO" id="GO:0008143">
    <property type="term" value="F:poly(A) binding"/>
    <property type="evidence" value="ECO:0007669"/>
    <property type="project" value="InterPro"/>
</dbReference>
<dbReference type="CDD" id="cd01029">
    <property type="entry name" value="TOPRIM_primases"/>
    <property type="match status" value="1"/>
</dbReference>
<dbReference type="EMBL" id="FOZK01000001">
    <property type="protein sequence ID" value="SFR93541.1"/>
    <property type="molecule type" value="Genomic_DNA"/>
</dbReference>
<dbReference type="GO" id="GO:0000428">
    <property type="term" value="C:DNA-directed RNA polymerase complex"/>
    <property type="evidence" value="ECO:0007669"/>
    <property type="project" value="UniProtKB-KW"/>
</dbReference>
<dbReference type="EC" id="2.7.7.101" evidence="9"/>
<keyword evidence="13" id="KW-1185">Reference proteome</keyword>
<proteinExistence type="inferred from homology"/>
<dbReference type="PANTHER" id="PTHR30313:SF2">
    <property type="entry name" value="DNA PRIMASE"/>
    <property type="match status" value="1"/>
</dbReference>
<protein>
    <recommendedName>
        <fullName evidence="9">DNA primase DnaG</fullName>
        <ecNumber evidence="9">2.7.7.101</ecNumber>
    </recommendedName>
</protein>
<keyword evidence="4 9" id="KW-0548">Nucleotidyltransferase</keyword>
<evidence type="ECO:0000259" key="11">
    <source>
        <dbReference type="PROSITE" id="PS50880"/>
    </source>
</evidence>
<evidence type="ECO:0000256" key="9">
    <source>
        <dbReference type="HAMAP-Rule" id="MF_00007"/>
    </source>
</evidence>
<evidence type="ECO:0000256" key="3">
    <source>
        <dbReference type="ARBA" id="ARBA00022679"/>
    </source>
</evidence>
<dbReference type="InterPro" id="IPR034154">
    <property type="entry name" value="TOPRIM_DnaG/twinkle"/>
</dbReference>
<evidence type="ECO:0000256" key="10">
    <source>
        <dbReference type="SAM" id="MobiDB-lite"/>
    </source>
</evidence>
<keyword evidence="5 9" id="KW-0235">DNA replication</keyword>
<dbReference type="AlphaFoldDB" id="A0A1I6KQT6"/>
<dbReference type="InterPro" id="IPR020607">
    <property type="entry name" value="Primase_DnaG_arc"/>
</dbReference>
<gene>
    <name evidence="9" type="primary">dnaG</name>
    <name evidence="12" type="ORF">SAMN05216559_1318</name>
</gene>
<keyword evidence="1 9" id="KW-0240">DNA-directed RNA polymerase</keyword>
<comment type="similarity">
    <text evidence="9">Belongs to the archaeal DnaG primase family.</text>
</comment>
<dbReference type="InterPro" id="IPR006171">
    <property type="entry name" value="TOPRIM_dom"/>
</dbReference>
<dbReference type="PANTHER" id="PTHR30313">
    <property type="entry name" value="DNA PRIMASE"/>
    <property type="match status" value="1"/>
</dbReference>
<comment type="catalytic activity">
    <reaction evidence="9">
        <text>ssDNA + n NTP = ssDNA/pppN(pN)n-1 hybrid + (n-1) diphosphate.</text>
        <dbReference type="EC" id="2.7.7.101"/>
    </reaction>
</comment>
<evidence type="ECO:0000256" key="1">
    <source>
        <dbReference type="ARBA" id="ARBA00022478"/>
    </source>
</evidence>
<dbReference type="SMART" id="SM00493">
    <property type="entry name" value="TOPRIM"/>
    <property type="match status" value="1"/>
</dbReference>
<comment type="subunit">
    <text evidence="9">Forms a ternary complex with MCM helicase and DNA.</text>
</comment>
<evidence type="ECO:0000256" key="6">
    <source>
        <dbReference type="ARBA" id="ARBA00022723"/>
    </source>
</evidence>
<reference evidence="12 13" key="1">
    <citation type="submission" date="2016-10" db="EMBL/GenBank/DDBJ databases">
        <authorList>
            <person name="de Groot N.N."/>
        </authorList>
    </citation>
    <scope>NUCLEOTIDE SEQUENCE [LARGE SCALE GENOMIC DNA]</scope>
    <source>
        <strain evidence="12 13">CGMCC 1.10457</strain>
    </source>
</reference>
<accession>A0A1I6KQT6</accession>
<feature type="compositionally biased region" description="Low complexity" evidence="10">
    <location>
        <begin position="290"/>
        <end position="310"/>
    </location>
</feature>
<dbReference type="HAMAP" id="MF_00007">
    <property type="entry name" value="DNA_primase_DnaG_arc"/>
    <property type="match status" value="1"/>
</dbReference>
<comment type="function">
    <text evidence="9">RNA polymerase that catalyzes the synthesis of short RNA molecules used as primers for DNA polymerase during DNA replication.</text>
</comment>
<evidence type="ECO:0000256" key="8">
    <source>
        <dbReference type="ARBA" id="ARBA00023163"/>
    </source>
</evidence>
<evidence type="ECO:0000256" key="5">
    <source>
        <dbReference type="ARBA" id="ARBA00022705"/>
    </source>
</evidence>
<keyword evidence="7" id="KW-0460">Magnesium</keyword>
<dbReference type="Gene3D" id="3.40.1360.10">
    <property type="match status" value="1"/>
</dbReference>
<keyword evidence="3 9" id="KW-0808">Transferase</keyword>
<name>A0A1I6KQT6_9EURY</name>
<evidence type="ECO:0000256" key="4">
    <source>
        <dbReference type="ARBA" id="ARBA00022695"/>
    </source>
</evidence>
<organism evidence="12 13">
    <name type="scientific">Halomicrobium zhouii</name>
    <dbReference type="NCBI Taxonomy" id="767519"/>
    <lineage>
        <taxon>Archaea</taxon>
        <taxon>Methanobacteriati</taxon>
        <taxon>Methanobacteriota</taxon>
        <taxon>Stenosarchaea group</taxon>
        <taxon>Halobacteria</taxon>
        <taxon>Halobacteriales</taxon>
        <taxon>Haloarculaceae</taxon>
        <taxon>Halomicrobium</taxon>
    </lineage>
</organism>
<dbReference type="RefSeq" id="WP_089815008.1">
    <property type="nucleotide sequence ID" value="NZ_FOZK01000001.1"/>
</dbReference>
<dbReference type="InterPro" id="IPR050219">
    <property type="entry name" value="DnaG_primase"/>
</dbReference>
<dbReference type="NCBIfam" id="NF003108">
    <property type="entry name" value="PRK04031.1-1"/>
    <property type="match status" value="1"/>
</dbReference>
<feature type="region of interest" description="Disordered" evidence="10">
    <location>
        <begin position="261"/>
        <end position="393"/>
    </location>
</feature>
<dbReference type="OrthoDB" id="8643at2157"/>
<evidence type="ECO:0000313" key="13">
    <source>
        <dbReference type="Proteomes" id="UP000199062"/>
    </source>
</evidence>
<dbReference type="SUPFAM" id="SSF56731">
    <property type="entry name" value="DNA primase core"/>
    <property type="match status" value="1"/>
</dbReference>
<feature type="compositionally biased region" description="Low complexity" evidence="10">
    <location>
        <begin position="356"/>
        <end position="393"/>
    </location>
</feature>
<feature type="domain" description="Toprim" evidence="11">
    <location>
        <begin position="166"/>
        <end position="252"/>
    </location>
</feature>
<sequence length="487" mass="50706">MYDSAKYLIHADITANGVVERNDVVGAIFGQTEGLLGEDLDLRELQDHSKVGRIDVDVDSEGGQSFGEITIASGLDRVETALLAASLETIERVGPCRATIEVSDLEDVRQAKRRTVVDRATDLLADLEADAVTSVDIVDEVRQRVRVENVTEYEGFPAGPRVADSDAVVVVEGRADVLQLLQYGVKNAIAVEGTDVPEPVAELTKRRTVTAFLDGDRGGELIMKELTQVGSVDYVAFAPPGTGVEDLSRGQITAALREKVPAETVVEATESSPFGEREPDAQLSDDESAAGDGTPDGTPDPAGDGPDVAGSTTDESSAGDAAAEQATGEMAEADGGTAGQSAHTDAPISRAPGDGAASAETASTVEVTAGETTATAESSSATATDTASSETTNTVAGHVQAVIADHTGRVRLLDETARVLEEGAVEDAFGLVDELDAVPETVVLDGPVTQRLLDVAAQRGVRHVVGGSEGEYVKQPTNVRVRTIDDF</sequence>
<dbReference type="Pfam" id="PF13662">
    <property type="entry name" value="Toprim_4"/>
    <property type="match status" value="1"/>
</dbReference>
<keyword evidence="2 9" id="KW-0639">Primosome</keyword>
<keyword evidence="8 9" id="KW-0804">Transcription</keyword>
<keyword evidence="6" id="KW-0479">Metal-binding</keyword>
<dbReference type="GO" id="GO:0006269">
    <property type="term" value="P:DNA replication, synthesis of primer"/>
    <property type="evidence" value="ECO:0007669"/>
    <property type="project" value="UniProtKB-UniRule"/>
</dbReference>